<dbReference type="PANTHER" id="PTHR24198">
    <property type="entry name" value="ANKYRIN REPEAT AND PROTEIN KINASE DOMAIN-CONTAINING PROTEIN"/>
    <property type="match status" value="1"/>
</dbReference>
<dbReference type="SUPFAM" id="SSF48403">
    <property type="entry name" value="Ankyrin repeat"/>
    <property type="match status" value="1"/>
</dbReference>
<dbReference type="PROSITE" id="PS50297">
    <property type="entry name" value="ANK_REP_REGION"/>
    <property type="match status" value="3"/>
</dbReference>
<dbReference type="PANTHER" id="PTHR24198:SF165">
    <property type="entry name" value="ANKYRIN REPEAT-CONTAINING PROTEIN-RELATED"/>
    <property type="match status" value="1"/>
</dbReference>
<evidence type="ECO:0000256" key="2">
    <source>
        <dbReference type="ARBA" id="ARBA00023043"/>
    </source>
</evidence>
<dbReference type="AlphaFoldDB" id="A0A835Z126"/>
<dbReference type="PRINTS" id="PR01415">
    <property type="entry name" value="ANKYRIN"/>
</dbReference>
<evidence type="ECO:0000313" key="6">
    <source>
        <dbReference type="Proteomes" id="UP000664859"/>
    </source>
</evidence>
<comment type="caution">
    <text evidence="5">The sequence shown here is derived from an EMBL/GenBank/DDBJ whole genome shotgun (WGS) entry which is preliminary data.</text>
</comment>
<dbReference type="Pfam" id="PF12796">
    <property type="entry name" value="Ank_2"/>
    <property type="match status" value="1"/>
</dbReference>
<feature type="region of interest" description="Disordered" evidence="4">
    <location>
        <begin position="1"/>
        <end position="53"/>
    </location>
</feature>
<dbReference type="PROSITE" id="PS50088">
    <property type="entry name" value="ANK_REPEAT"/>
    <property type="match status" value="3"/>
</dbReference>
<evidence type="ECO:0000313" key="5">
    <source>
        <dbReference type="EMBL" id="KAG5181009.1"/>
    </source>
</evidence>
<keyword evidence="2 3" id="KW-0040">ANK repeat</keyword>
<accession>A0A835Z126</accession>
<keyword evidence="6" id="KW-1185">Reference proteome</keyword>
<reference evidence="5" key="1">
    <citation type="submission" date="2021-02" db="EMBL/GenBank/DDBJ databases">
        <title>First Annotated Genome of the Yellow-green Alga Tribonema minus.</title>
        <authorList>
            <person name="Mahan K.M."/>
        </authorList>
    </citation>
    <scope>NUCLEOTIDE SEQUENCE</scope>
    <source>
        <strain evidence="5">UTEX B ZZ1240</strain>
    </source>
</reference>
<name>A0A835Z126_9STRA</name>
<dbReference type="InterPro" id="IPR002110">
    <property type="entry name" value="Ankyrin_rpt"/>
</dbReference>
<keyword evidence="1" id="KW-0677">Repeat</keyword>
<dbReference type="InterPro" id="IPR036770">
    <property type="entry name" value="Ankyrin_rpt-contain_sf"/>
</dbReference>
<gene>
    <name evidence="5" type="ORF">JKP88DRAFT_279158</name>
</gene>
<feature type="repeat" description="ANK" evidence="3">
    <location>
        <begin position="114"/>
        <end position="146"/>
    </location>
</feature>
<dbReference type="Gene3D" id="1.25.40.20">
    <property type="entry name" value="Ankyrin repeat-containing domain"/>
    <property type="match status" value="1"/>
</dbReference>
<evidence type="ECO:0000256" key="1">
    <source>
        <dbReference type="ARBA" id="ARBA00022737"/>
    </source>
</evidence>
<organism evidence="5 6">
    <name type="scientific">Tribonema minus</name>
    <dbReference type="NCBI Taxonomy" id="303371"/>
    <lineage>
        <taxon>Eukaryota</taxon>
        <taxon>Sar</taxon>
        <taxon>Stramenopiles</taxon>
        <taxon>Ochrophyta</taxon>
        <taxon>PX clade</taxon>
        <taxon>Xanthophyceae</taxon>
        <taxon>Tribonematales</taxon>
        <taxon>Tribonemataceae</taxon>
        <taxon>Tribonema</taxon>
    </lineage>
</organism>
<feature type="repeat" description="ANK" evidence="3">
    <location>
        <begin position="180"/>
        <end position="212"/>
    </location>
</feature>
<evidence type="ECO:0000256" key="3">
    <source>
        <dbReference type="PROSITE-ProRule" id="PRU00023"/>
    </source>
</evidence>
<sequence length="306" mass="30694">MPAGVDAGPERQGGAPPLPDLQGGPRARRGDGGRSVSVGLFPPPPPSSLTPPSATVAAALERTARLARALDERFYAPAAGVAAGVSAEVVAHPYPYPAYLAGGGAFASRGRGADGATLLHLAAATGDPDVIRRLAARGCGVRARTRWGCSPLHAAARSGASAAAASLLRLGASPDDADLTGETPLFAAVRRQDLATASLLLSAGADPEAVNAAETTVVHAAAGRCRCPALLGRLSEGWPALDRVDSSGETALHVPCRASNAPFVWALGHQLSPALRDAENHAGHTPGDIAAARSPATAAALAAVWS</sequence>
<dbReference type="SMART" id="SM00248">
    <property type="entry name" value="ANK"/>
    <property type="match status" value="3"/>
</dbReference>
<feature type="repeat" description="ANK" evidence="3">
    <location>
        <begin position="147"/>
        <end position="179"/>
    </location>
</feature>
<protein>
    <submittedName>
        <fullName evidence="5">Ankyrin repeat-containing domain protein</fullName>
    </submittedName>
</protein>
<proteinExistence type="predicted"/>
<evidence type="ECO:0000256" key="4">
    <source>
        <dbReference type="SAM" id="MobiDB-lite"/>
    </source>
</evidence>
<dbReference type="EMBL" id="JAFCMP010000346">
    <property type="protein sequence ID" value="KAG5181009.1"/>
    <property type="molecule type" value="Genomic_DNA"/>
</dbReference>
<dbReference type="Proteomes" id="UP000664859">
    <property type="component" value="Unassembled WGS sequence"/>
</dbReference>